<evidence type="ECO:0000256" key="6">
    <source>
        <dbReference type="ARBA" id="ARBA00023136"/>
    </source>
</evidence>
<feature type="transmembrane region" description="Helical" evidence="7">
    <location>
        <begin position="170"/>
        <end position="196"/>
    </location>
</feature>
<dbReference type="Pfam" id="PF01810">
    <property type="entry name" value="LysE"/>
    <property type="match status" value="1"/>
</dbReference>
<gene>
    <name evidence="8" type="primary">leuE</name>
    <name evidence="8" type="ORF">KCMC57_35490</name>
</gene>
<dbReference type="GO" id="GO:0015820">
    <property type="term" value="P:L-leucine transport"/>
    <property type="evidence" value="ECO:0007669"/>
    <property type="project" value="TreeGrafter"/>
</dbReference>
<accession>A0AB33JVD5</accession>
<organism evidence="8">
    <name type="scientific">Kitasatospora sp. CMC57</name>
    <dbReference type="NCBI Taxonomy" id="3231513"/>
    <lineage>
        <taxon>Bacteria</taxon>
        <taxon>Bacillati</taxon>
        <taxon>Actinomycetota</taxon>
        <taxon>Actinomycetes</taxon>
        <taxon>Kitasatosporales</taxon>
        <taxon>Streptomycetaceae</taxon>
        <taxon>Kitasatospora</taxon>
    </lineage>
</organism>
<dbReference type="PANTHER" id="PTHR30086:SF15">
    <property type="entry name" value="LEUCINE EFFLUX PROTEIN"/>
    <property type="match status" value="1"/>
</dbReference>
<sequence>MRPNSSGLARRLPKECFVLGVNDLATYVLGALVIVLLPGPNSLYVLSVAARKGIRTGYSAAAGVFLGDFTLISLTALGASSLLKANPAVFAVVKFGGAAYLLWIGFGMLRAARQLWRERHATVADAEEAPTATERPFRRALVISLLNPKAILFLLSFFTQFVDPAYGQPVLSFSLLGGILQTFSLLYLSLLIFAGTTLSTAFRRRKRLSAGLTSGVAVLFAGFAAKLAVSSA</sequence>
<dbReference type="PIRSF" id="PIRSF006324">
    <property type="entry name" value="LeuE"/>
    <property type="match status" value="1"/>
</dbReference>
<dbReference type="NCBIfam" id="NF008201">
    <property type="entry name" value="PRK10958.1"/>
    <property type="match status" value="1"/>
</dbReference>
<evidence type="ECO:0000256" key="3">
    <source>
        <dbReference type="ARBA" id="ARBA00022475"/>
    </source>
</evidence>
<keyword evidence="6 7" id="KW-0472">Membrane</keyword>
<keyword evidence="5 7" id="KW-1133">Transmembrane helix</keyword>
<feature type="transmembrane region" description="Helical" evidence="7">
    <location>
        <begin position="208"/>
        <end position="229"/>
    </location>
</feature>
<dbReference type="EMBL" id="AP035881">
    <property type="protein sequence ID" value="BFP47181.1"/>
    <property type="molecule type" value="Genomic_DNA"/>
</dbReference>
<protein>
    <submittedName>
        <fullName evidence="8">Leucine efflux protein LeuE</fullName>
    </submittedName>
</protein>
<evidence type="ECO:0000313" key="8">
    <source>
        <dbReference type="EMBL" id="BFP47181.1"/>
    </source>
</evidence>
<feature type="transmembrane region" description="Helical" evidence="7">
    <location>
        <begin position="88"/>
        <end position="109"/>
    </location>
</feature>
<feature type="transmembrane region" description="Helical" evidence="7">
    <location>
        <begin position="140"/>
        <end position="158"/>
    </location>
</feature>
<keyword evidence="4 7" id="KW-0812">Transmembrane</keyword>
<comment type="subcellular location">
    <subcellularLocation>
        <location evidence="1">Cell membrane</location>
        <topology evidence="1">Multi-pass membrane protein</topology>
    </subcellularLocation>
</comment>
<feature type="transmembrane region" description="Helical" evidence="7">
    <location>
        <begin position="24"/>
        <end position="46"/>
    </location>
</feature>
<dbReference type="AlphaFoldDB" id="A0AB33JVD5"/>
<reference evidence="8" key="1">
    <citation type="submission" date="2024-07" db="EMBL/GenBank/DDBJ databases">
        <title>Complete genome sequences of cellulolytic bacteria, Kitasatospora sp. CMC57 and Streptomyces sp. CMC78, isolated from Japanese agricultural soil.</title>
        <authorList>
            <person name="Hashimoto T."/>
            <person name="Ito M."/>
            <person name="Iwamoto M."/>
            <person name="Fukahori D."/>
            <person name="Shoda T."/>
            <person name="Sakoda M."/>
            <person name="Morohoshi T."/>
            <person name="Mitsuboshi M."/>
            <person name="Nishizawa T."/>
        </authorList>
    </citation>
    <scope>NUCLEOTIDE SEQUENCE</scope>
    <source>
        <strain evidence="8">CMC57</strain>
    </source>
</reference>
<evidence type="ECO:0000256" key="1">
    <source>
        <dbReference type="ARBA" id="ARBA00004651"/>
    </source>
</evidence>
<evidence type="ECO:0000256" key="7">
    <source>
        <dbReference type="SAM" id="Phobius"/>
    </source>
</evidence>
<keyword evidence="3" id="KW-1003">Cell membrane</keyword>
<dbReference type="InterPro" id="IPR001123">
    <property type="entry name" value="LeuE-type"/>
</dbReference>
<evidence type="ECO:0000256" key="4">
    <source>
        <dbReference type="ARBA" id="ARBA00022692"/>
    </source>
</evidence>
<dbReference type="PANTHER" id="PTHR30086">
    <property type="entry name" value="ARGININE EXPORTER PROTEIN ARGO"/>
    <property type="match status" value="1"/>
</dbReference>
<dbReference type="GO" id="GO:0015190">
    <property type="term" value="F:L-leucine transmembrane transporter activity"/>
    <property type="evidence" value="ECO:0007669"/>
    <property type="project" value="TreeGrafter"/>
</dbReference>
<evidence type="ECO:0000256" key="5">
    <source>
        <dbReference type="ARBA" id="ARBA00022989"/>
    </source>
</evidence>
<feature type="transmembrane region" description="Helical" evidence="7">
    <location>
        <begin position="58"/>
        <end position="82"/>
    </location>
</feature>
<proteinExistence type="inferred from homology"/>
<evidence type="ECO:0000256" key="2">
    <source>
        <dbReference type="ARBA" id="ARBA00007928"/>
    </source>
</evidence>
<comment type="similarity">
    <text evidence="2">Belongs to the Rht family.</text>
</comment>
<name>A0AB33JVD5_9ACTN</name>
<dbReference type="GO" id="GO:0005886">
    <property type="term" value="C:plasma membrane"/>
    <property type="evidence" value="ECO:0007669"/>
    <property type="project" value="UniProtKB-SubCell"/>
</dbReference>